<reference evidence="3" key="1">
    <citation type="submission" date="2019-01" db="EMBL/GenBank/DDBJ databases">
        <title>Draft genomes of a novel of Sporanaerobacter strains.</title>
        <authorList>
            <person name="Ma S."/>
        </authorList>
    </citation>
    <scope>NUCLEOTIDE SEQUENCE [LARGE SCALE GENOMIC DNA]</scope>
    <source>
        <strain evidence="3">NJN-17</strain>
    </source>
</reference>
<dbReference type="AlphaFoldDB" id="A0A410QC81"/>
<feature type="transmembrane region" description="Helical" evidence="1">
    <location>
        <begin position="73"/>
        <end position="91"/>
    </location>
</feature>
<evidence type="ECO:0000256" key="1">
    <source>
        <dbReference type="SAM" id="Phobius"/>
    </source>
</evidence>
<keyword evidence="3" id="KW-1185">Reference proteome</keyword>
<sequence>MECRFFGLKINKFFKFYLLIISLLNLAYIVLETYSFKLGNLFSSLGTDSLFTIKETYPMEFAMRENIQKINNAVVYLILFVSLFCLLRLIMKKFDSTEIKQFLIVNSVYLLFAVLISYILSAVFSAPIGNLTTQLLSVCEVTAIVLICYIVKILYGKVRLMFH</sequence>
<protein>
    <submittedName>
        <fullName evidence="2">Uncharacterized protein</fullName>
    </submittedName>
</protein>
<keyword evidence="1" id="KW-1133">Transmembrane helix</keyword>
<name>A0A410QC81_9FIRM</name>
<dbReference type="RefSeq" id="WP_128752432.1">
    <property type="nucleotide sequence ID" value="NZ_CP035282.1"/>
</dbReference>
<evidence type="ECO:0000313" key="2">
    <source>
        <dbReference type="EMBL" id="QAT61580.1"/>
    </source>
</evidence>
<dbReference type="EMBL" id="CP035282">
    <property type="protein sequence ID" value="QAT61580.1"/>
    <property type="molecule type" value="Genomic_DNA"/>
</dbReference>
<accession>A0A410QC81</accession>
<proteinExistence type="predicted"/>
<evidence type="ECO:0000313" key="3">
    <source>
        <dbReference type="Proteomes" id="UP000287969"/>
    </source>
</evidence>
<feature type="transmembrane region" description="Helical" evidence="1">
    <location>
        <begin position="103"/>
        <end position="128"/>
    </location>
</feature>
<keyword evidence="1" id="KW-0812">Transmembrane</keyword>
<organism evidence="2 3">
    <name type="scientific">Acidilutibacter cellobiosedens</name>
    <dbReference type="NCBI Taxonomy" id="2507161"/>
    <lineage>
        <taxon>Bacteria</taxon>
        <taxon>Bacillati</taxon>
        <taxon>Bacillota</taxon>
        <taxon>Tissierellia</taxon>
        <taxon>Tissierellales</taxon>
        <taxon>Acidilutibacteraceae</taxon>
        <taxon>Acidilutibacter</taxon>
    </lineage>
</organism>
<gene>
    <name evidence="2" type="ORF">EQM13_08295</name>
</gene>
<feature type="transmembrane region" description="Helical" evidence="1">
    <location>
        <begin position="134"/>
        <end position="155"/>
    </location>
</feature>
<dbReference type="Proteomes" id="UP000287969">
    <property type="component" value="Chromosome"/>
</dbReference>
<dbReference type="KEGG" id="spoa:EQM13_08295"/>
<keyword evidence="1" id="KW-0472">Membrane</keyword>
<feature type="transmembrane region" description="Helical" evidence="1">
    <location>
        <begin position="12"/>
        <end position="31"/>
    </location>
</feature>